<keyword evidence="4" id="KW-1185">Reference proteome</keyword>
<dbReference type="Proteomes" id="UP000092213">
    <property type="component" value="Chromosome"/>
</dbReference>
<dbReference type="Gene3D" id="3.30.720.120">
    <property type="match status" value="1"/>
</dbReference>
<dbReference type="Pfam" id="PF00903">
    <property type="entry name" value="Glyoxalase"/>
    <property type="match status" value="1"/>
</dbReference>
<protein>
    <submittedName>
        <fullName evidence="3">Glyoxalase</fullName>
    </submittedName>
</protein>
<accession>A0A193FGS6</accession>
<dbReference type="PANTHER" id="PTHR34109">
    <property type="entry name" value="BNAUNNG04460D PROTEIN-RELATED"/>
    <property type="match status" value="1"/>
</dbReference>
<evidence type="ECO:0000259" key="1">
    <source>
        <dbReference type="PROSITE" id="PS51819"/>
    </source>
</evidence>
<gene>
    <name evidence="2" type="ORF">BAU06_12165</name>
    <name evidence="3" type="ORF">BAU08_12355</name>
</gene>
<dbReference type="EMBL" id="CP016170">
    <property type="protein sequence ID" value="ANN66942.1"/>
    <property type="molecule type" value="Genomic_DNA"/>
</dbReference>
<evidence type="ECO:0000313" key="3">
    <source>
        <dbReference type="EMBL" id="ANN72017.1"/>
    </source>
</evidence>
<evidence type="ECO:0000313" key="2">
    <source>
        <dbReference type="EMBL" id="ANN66942.1"/>
    </source>
</evidence>
<dbReference type="InterPro" id="IPR037523">
    <property type="entry name" value="VOC_core"/>
</dbReference>
<dbReference type="EMBL" id="CP016171">
    <property type="protein sequence ID" value="ANN72017.1"/>
    <property type="molecule type" value="Genomic_DNA"/>
</dbReference>
<dbReference type="KEGG" id="bbro:BAU06_12165"/>
<evidence type="ECO:0000313" key="4">
    <source>
        <dbReference type="Proteomes" id="UP000091897"/>
    </source>
</evidence>
<proteinExistence type="predicted"/>
<dbReference type="PROSITE" id="PS51819">
    <property type="entry name" value="VOC"/>
    <property type="match status" value="1"/>
</dbReference>
<dbReference type="SUPFAM" id="SSF54593">
    <property type="entry name" value="Glyoxalase/Bleomycin resistance protein/Dihydroxybiphenyl dioxygenase"/>
    <property type="match status" value="1"/>
</dbReference>
<dbReference type="Gene3D" id="3.30.720.110">
    <property type="match status" value="1"/>
</dbReference>
<dbReference type="RefSeq" id="WP_066349392.1">
    <property type="nucleotide sequence ID" value="NZ_CBCSFJ010000023.1"/>
</dbReference>
<dbReference type="Proteomes" id="UP000091897">
    <property type="component" value="Chromosome"/>
</dbReference>
<sequence>MPKPSAHPIPPGMHSLTPHLVCANALDAIEFYQKAFGARLEGKLMAPDGKTLMHAMLRIGDSALMLADECPEWGSLGPQASQGKPVVIHLYVEDVDATVATATAAGAKVVMPVSDMFWGDRYGQIDDPFGHRWSVATHKLEMTPEEMKEGMEKSFREHQ</sequence>
<feature type="domain" description="VOC" evidence="1">
    <location>
        <begin position="12"/>
        <end position="138"/>
    </location>
</feature>
<dbReference type="PANTHER" id="PTHR34109:SF1">
    <property type="entry name" value="VOC DOMAIN-CONTAINING PROTEIN"/>
    <property type="match status" value="1"/>
</dbReference>
<reference evidence="4 5" key="1">
    <citation type="submission" date="2016-06" db="EMBL/GenBank/DDBJ databases">
        <title>Complete genome sequences of Bordetella bronchialis and Bordetella flabilis.</title>
        <authorList>
            <person name="LiPuma J.J."/>
            <person name="Spilker T."/>
        </authorList>
    </citation>
    <scope>NUCLEOTIDE SEQUENCE [LARGE SCALE GENOMIC DNA]</scope>
    <source>
        <strain evidence="3 5">AU17976</strain>
        <strain evidence="2 4">AU3182</strain>
    </source>
</reference>
<dbReference type="OrthoDB" id="9795306at2"/>
<dbReference type="InterPro" id="IPR029068">
    <property type="entry name" value="Glyas_Bleomycin-R_OHBP_Dase"/>
</dbReference>
<dbReference type="InterPro" id="IPR004360">
    <property type="entry name" value="Glyas_Fos-R_dOase_dom"/>
</dbReference>
<dbReference type="CDD" id="cd07246">
    <property type="entry name" value="VOC_like"/>
    <property type="match status" value="1"/>
</dbReference>
<organism evidence="3 5">
    <name type="scientific">Bordetella bronchialis</name>
    <dbReference type="NCBI Taxonomy" id="463025"/>
    <lineage>
        <taxon>Bacteria</taxon>
        <taxon>Pseudomonadati</taxon>
        <taxon>Pseudomonadota</taxon>
        <taxon>Betaproteobacteria</taxon>
        <taxon>Burkholderiales</taxon>
        <taxon>Alcaligenaceae</taxon>
        <taxon>Bordetella</taxon>
    </lineage>
</organism>
<name>A0A193FGS6_9BORD</name>
<dbReference type="STRING" id="463025.BAU08_12355"/>
<evidence type="ECO:0000313" key="5">
    <source>
        <dbReference type="Proteomes" id="UP000092213"/>
    </source>
</evidence>
<dbReference type="AlphaFoldDB" id="A0A193FGS6"/>